<keyword evidence="2" id="KW-1185">Reference proteome</keyword>
<proteinExistence type="predicted"/>
<accession>Q3B1B6</accession>
<evidence type="ECO:0000313" key="2">
    <source>
        <dbReference type="Proteomes" id="UP000002709"/>
    </source>
</evidence>
<reference evidence="2" key="1">
    <citation type="submission" date="2005-08" db="EMBL/GenBank/DDBJ databases">
        <title>Complete sequence of Pelodictyon luteolum DSM 273.</title>
        <authorList>
            <consortium name="US DOE Joint Genome Institute"/>
            <person name="Copeland A."/>
            <person name="Lucas S."/>
            <person name="Lapidus A."/>
            <person name="Barry K."/>
            <person name="Detter J.C."/>
            <person name="Glavina T."/>
            <person name="Hammon N."/>
            <person name="Israni S."/>
            <person name="Pitluck S."/>
            <person name="Bryant D."/>
            <person name="Schmutz J."/>
            <person name="Larimer F."/>
            <person name="Land M."/>
            <person name="Kyrpides N."/>
            <person name="Ivanova N."/>
            <person name="Richardson P."/>
        </authorList>
    </citation>
    <scope>NUCLEOTIDE SEQUENCE [LARGE SCALE GENOMIC DNA]</scope>
    <source>
        <strain evidence="2">DSM 273 / BCRC 81028 / 2530</strain>
    </source>
</reference>
<dbReference type="OrthoDB" id="9802752at2"/>
<dbReference type="Proteomes" id="UP000002709">
    <property type="component" value="Chromosome"/>
</dbReference>
<dbReference type="HOGENOM" id="CLU_2261077_0_0_10"/>
<evidence type="ECO:0000313" key="1">
    <source>
        <dbReference type="EMBL" id="ABB24865.1"/>
    </source>
</evidence>
<organism evidence="1 2">
    <name type="scientific">Chlorobium luteolum (strain DSM 273 / BCRC 81028 / 2530)</name>
    <name type="common">Pelodictyon luteolum</name>
    <dbReference type="NCBI Taxonomy" id="319225"/>
    <lineage>
        <taxon>Bacteria</taxon>
        <taxon>Pseudomonadati</taxon>
        <taxon>Chlorobiota</taxon>
        <taxon>Chlorobiia</taxon>
        <taxon>Chlorobiales</taxon>
        <taxon>Chlorobiaceae</taxon>
        <taxon>Chlorobium/Pelodictyon group</taxon>
        <taxon>Pelodictyon</taxon>
    </lineage>
</organism>
<dbReference type="STRING" id="319225.Plut_2023"/>
<dbReference type="RefSeq" id="WP_011358735.1">
    <property type="nucleotide sequence ID" value="NC_007512.1"/>
</dbReference>
<protein>
    <submittedName>
        <fullName evidence="1">Uncharacterized protein</fullName>
    </submittedName>
</protein>
<dbReference type="EMBL" id="CP000096">
    <property type="protein sequence ID" value="ABB24865.1"/>
    <property type="molecule type" value="Genomic_DNA"/>
</dbReference>
<name>Q3B1B6_CHLL3</name>
<dbReference type="KEGG" id="plt:Plut_2023"/>
<sequence>MDEAKALLAIIGDYSRALGLLDDYDHQRVTLPETSGMVLMPLGYEEDHRVVDRLRGAFAESDSRKRRTSYASWFICSPPELLRFGGEGGVRSLQYGFQAVLHG</sequence>
<gene>
    <name evidence="1" type="ordered locus">Plut_2023</name>
</gene>
<dbReference type="AlphaFoldDB" id="Q3B1B6"/>